<dbReference type="AlphaFoldDB" id="A0A1B0A326"/>
<organism evidence="2 3">
    <name type="scientific">Glossina pallidipes</name>
    <name type="common">Tsetse fly</name>
    <dbReference type="NCBI Taxonomy" id="7398"/>
    <lineage>
        <taxon>Eukaryota</taxon>
        <taxon>Metazoa</taxon>
        <taxon>Ecdysozoa</taxon>
        <taxon>Arthropoda</taxon>
        <taxon>Hexapoda</taxon>
        <taxon>Insecta</taxon>
        <taxon>Pterygota</taxon>
        <taxon>Neoptera</taxon>
        <taxon>Endopterygota</taxon>
        <taxon>Diptera</taxon>
        <taxon>Brachycera</taxon>
        <taxon>Muscomorpha</taxon>
        <taxon>Hippoboscoidea</taxon>
        <taxon>Glossinidae</taxon>
        <taxon>Glossina</taxon>
    </lineage>
</organism>
<evidence type="ECO:0000256" key="1">
    <source>
        <dbReference type="SAM" id="Phobius"/>
    </source>
</evidence>
<sequence>MDFFRYLELYNELLLLGTSGAIFGSLSTICLSDCCFLLYFSWIVIRSAASNLCYKVTHECKLLLAQDADEKRGSVAVALVVVVIKSTHGCYALFKPFHALKSFPVNRFINTKK</sequence>
<feature type="transmembrane region" description="Helical" evidence="1">
    <location>
        <begin position="20"/>
        <end position="45"/>
    </location>
</feature>
<dbReference type="VEuPathDB" id="VectorBase:GPAI032971"/>
<keyword evidence="1" id="KW-0812">Transmembrane</keyword>
<keyword evidence="1" id="KW-0472">Membrane</keyword>
<evidence type="ECO:0000313" key="3">
    <source>
        <dbReference type="Proteomes" id="UP000092445"/>
    </source>
</evidence>
<reference evidence="3" key="1">
    <citation type="submission" date="2014-03" db="EMBL/GenBank/DDBJ databases">
        <authorList>
            <person name="Aksoy S."/>
            <person name="Warren W."/>
            <person name="Wilson R.K."/>
        </authorList>
    </citation>
    <scope>NUCLEOTIDE SEQUENCE [LARGE SCALE GENOMIC DNA]</scope>
    <source>
        <strain evidence="3">IAEA</strain>
    </source>
</reference>
<protein>
    <submittedName>
        <fullName evidence="2">Uncharacterized protein</fullName>
    </submittedName>
</protein>
<reference evidence="2" key="2">
    <citation type="submission" date="2020-05" db="UniProtKB">
        <authorList>
            <consortium name="EnsemblMetazoa"/>
        </authorList>
    </citation>
    <scope>IDENTIFICATION</scope>
    <source>
        <strain evidence="2">IAEA</strain>
    </source>
</reference>
<keyword evidence="3" id="KW-1185">Reference proteome</keyword>
<dbReference type="EnsemblMetazoa" id="GPAI032971-RA">
    <property type="protein sequence ID" value="GPAI032971-PA"/>
    <property type="gene ID" value="GPAI032971"/>
</dbReference>
<keyword evidence="1" id="KW-1133">Transmembrane helix</keyword>
<proteinExistence type="predicted"/>
<accession>A0A1B0A326</accession>
<dbReference type="Proteomes" id="UP000092445">
    <property type="component" value="Unassembled WGS sequence"/>
</dbReference>
<name>A0A1B0A326_GLOPL</name>
<evidence type="ECO:0000313" key="2">
    <source>
        <dbReference type="EnsemblMetazoa" id="GPAI032971-PA"/>
    </source>
</evidence>